<accession>A0A6N9TX28</accession>
<evidence type="ECO:0000313" key="2">
    <source>
        <dbReference type="EMBL" id="NEA14156.1"/>
    </source>
</evidence>
<dbReference type="Proteomes" id="UP000471293">
    <property type="component" value="Unassembled WGS sequence"/>
</dbReference>
<reference evidence="2 3" key="1">
    <citation type="submission" date="2020-01" db="EMBL/GenBank/DDBJ databases">
        <title>Insect and environment-associated Actinomycetes.</title>
        <authorList>
            <person name="Currrie C."/>
            <person name="Chevrette M."/>
            <person name="Carlson C."/>
            <person name="Stubbendieck R."/>
            <person name="Wendt-Pienkowski E."/>
        </authorList>
    </citation>
    <scope>NUCLEOTIDE SEQUENCE [LARGE SCALE GENOMIC DNA]</scope>
    <source>
        <strain evidence="2 3">SID11342</strain>
    </source>
</reference>
<protein>
    <recommendedName>
        <fullName evidence="4">Replication-relaxation</fullName>
    </recommendedName>
</protein>
<dbReference type="InterPro" id="IPR025855">
    <property type="entry name" value="Replic_Relax"/>
</dbReference>
<feature type="region of interest" description="Disordered" evidence="1">
    <location>
        <begin position="521"/>
        <end position="554"/>
    </location>
</feature>
<comment type="caution">
    <text evidence="2">The sequence shown here is derived from an EMBL/GenBank/DDBJ whole genome shotgun (WGS) entry which is preliminary data.</text>
</comment>
<gene>
    <name evidence="2" type="ORF">G3I29_01075</name>
</gene>
<feature type="compositionally biased region" description="Polar residues" evidence="1">
    <location>
        <begin position="77"/>
        <end position="91"/>
    </location>
</feature>
<proteinExistence type="predicted"/>
<dbReference type="AlphaFoldDB" id="A0A6N9TX28"/>
<evidence type="ECO:0000313" key="3">
    <source>
        <dbReference type="Proteomes" id="UP000471293"/>
    </source>
</evidence>
<organism evidence="2 3">
    <name type="scientific">Streptomyces halstedii</name>
    <dbReference type="NCBI Taxonomy" id="1944"/>
    <lineage>
        <taxon>Bacteria</taxon>
        <taxon>Bacillati</taxon>
        <taxon>Actinomycetota</taxon>
        <taxon>Actinomycetes</taxon>
        <taxon>Kitasatosporales</taxon>
        <taxon>Streptomycetaceae</taxon>
        <taxon>Streptomyces</taxon>
    </lineage>
</organism>
<dbReference type="RefSeq" id="WP_164342092.1">
    <property type="nucleotide sequence ID" value="NZ_JAAGLQ010000022.1"/>
</dbReference>
<evidence type="ECO:0008006" key="4">
    <source>
        <dbReference type="Google" id="ProtNLM"/>
    </source>
</evidence>
<dbReference type="EMBL" id="JAAGLQ010000022">
    <property type="protein sequence ID" value="NEA14156.1"/>
    <property type="molecule type" value="Genomic_DNA"/>
</dbReference>
<feature type="compositionally biased region" description="Polar residues" evidence="1">
    <location>
        <begin position="51"/>
        <end position="66"/>
    </location>
</feature>
<name>A0A6N9TX28_STRHA</name>
<sequence length="554" mass="61723">MAGKRKTNPAGSTNSYRADVLRVLGALKVATADQIQRISAPHLTFRHANKPTPSKQKQARTASHTGALSDMRKHGQSENGGSTETGDTLRNLTPKGLEAASYELRRPATEMGSTARGAGSSGASHPMAVNETVIAMLRPKPDVAKLADDPPHVQAAAQAAVDGPDGIGTIASYWTEVPLPATGTWNAPGKGGAQADVVLTAPQDGVPLLFIEVDNCHETAEELAAKLEKYARFFRRRVKDTDGKERPMWCTRWTVPEHRYGEMPHPPVLLVFNHIGERNPNRTILRLQELTRHLWKGERMREGYHSYDRKIPIVAVGLRNLRAHGPAGAVFLRFGRDRHQPLLDAIGNPRLEAVLARQAEAARVRQAEYQAQLREIAWEQAAKKAVEAAREAAQREASRPACAACGARFTDERWEAAEETDWDRRVDTHPHLCDNCKAVAVASATPTPGRQEEHQEPLPEWARQEFMRFPRRPHCTECKAAFTDERWKAVERTGWGPVRMEPRPTLCGDCDLQFESDLDQAWGVSRRQEQHDQEQDQADVPRPKSGGWFSRFRS</sequence>
<evidence type="ECO:0000256" key="1">
    <source>
        <dbReference type="SAM" id="MobiDB-lite"/>
    </source>
</evidence>
<feature type="region of interest" description="Disordered" evidence="1">
    <location>
        <begin position="42"/>
        <end position="92"/>
    </location>
</feature>
<feature type="compositionally biased region" description="Basic and acidic residues" evidence="1">
    <location>
        <begin position="526"/>
        <end position="542"/>
    </location>
</feature>
<dbReference type="Pfam" id="PF13814">
    <property type="entry name" value="Replic_Relax"/>
    <property type="match status" value="1"/>
</dbReference>